<evidence type="ECO:0000256" key="1">
    <source>
        <dbReference type="SAM" id="Coils"/>
    </source>
</evidence>
<dbReference type="Pfam" id="PF20567">
    <property type="entry name" value="DUF6776"/>
    <property type="match status" value="1"/>
</dbReference>
<feature type="coiled-coil region" evidence="1">
    <location>
        <begin position="64"/>
        <end position="126"/>
    </location>
</feature>
<proteinExistence type="predicted"/>
<reference evidence="2 3" key="1">
    <citation type="submission" date="2023-10" db="EMBL/GenBank/DDBJ databases">
        <title>Noviherbaspirillum sp. CPCC 100848 genome assembly.</title>
        <authorList>
            <person name="Li X.Y."/>
            <person name="Fang X.M."/>
        </authorList>
    </citation>
    <scope>NUCLEOTIDE SEQUENCE [LARGE SCALE GENOMIC DNA]</scope>
    <source>
        <strain evidence="2 3">CPCC 100848</strain>
    </source>
</reference>
<protein>
    <submittedName>
        <fullName evidence="2">DUF6776 family protein</fullName>
    </submittedName>
</protein>
<comment type="caution">
    <text evidence="2">The sequence shown here is derived from an EMBL/GenBank/DDBJ whole genome shotgun (WGS) entry which is preliminary data.</text>
</comment>
<gene>
    <name evidence="2" type="ORF">RY831_25510</name>
</gene>
<evidence type="ECO:0000313" key="3">
    <source>
        <dbReference type="Proteomes" id="UP001352263"/>
    </source>
</evidence>
<dbReference type="InterPro" id="IPR046703">
    <property type="entry name" value="DUF6776"/>
</dbReference>
<evidence type="ECO:0000313" key="2">
    <source>
        <dbReference type="EMBL" id="MEC4722528.1"/>
    </source>
</evidence>
<dbReference type="Proteomes" id="UP001352263">
    <property type="component" value="Unassembled WGS sequence"/>
</dbReference>
<accession>A0ABU6JFT6</accession>
<organism evidence="2 3">
    <name type="scientific">Noviherbaspirillum album</name>
    <dbReference type="NCBI Taxonomy" id="3080276"/>
    <lineage>
        <taxon>Bacteria</taxon>
        <taxon>Pseudomonadati</taxon>
        <taxon>Pseudomonadota</taxon>
        <taxon>Betaproteobacteria</taxon>
        <taxon>Burkholderiales</taxon>
        <taxon>Oxalobacteraceae</taxon>
        <taxon>Noviherbaspirillum</taxon>
    </lineage>
</organism>
<dbReference type="RefSeq" id="WP_326509201.1">
    <property type="nucleotide sequence ID" value="NZ_JAWIIV010000031.1"/>
</dbReference>
<keyword evidence="3" id="KW-1185">Reference proteome</keyword>
<name>A0ABU6JFT6_9BURK</name>
<sequence length="242" mass="26827">MKYRLLRRRAPMALPRLTVQRALPWPVRALLVAAIGLAGAAAMWAFENGPVLPGADPHTLRAQLSRHKTQIETLNAERDKYSATANAAESQLNIERSAQKQLAAQVKALESENVRLKEDLAFFESLLPNATGPQGITIRRLKIDQIAPNQVRYRLLIMQGGKGDQLFTGSLQLSVNTLQTGKSAMMVFPEGNSSERDKFKLSFRHYQRVEGILTLPEGSVAKMVQARVLDKGQVRAQLSANF</sequence>
<keyword evidence="1" id="KW-0175">Coiled coil</keyword>
<dbReference type="EMBL" id="JAWIIV010000031">
    <property type="protein sequence ID" value="MEC4722528.1"/>
    <property type="molecule type" value="Genomic_DNA"/>
</dbReference>